<comment type="caution">
    <text evidence="3">The sequence shown here is derived from an EMBL/GenBank/DDBJ whole genome shotgun (WGS) entry which is preliminary data.</text>
</comment>
<dbReference type="AlphaFoldDB" id="A0A2P8D7Z0"/>
<evidence type="ECO:0000313" key="4">
    <source>
        <dbReference type="Proteomes" id="UP000240572"/>
    </source>
</evidence>
<reference evidence="3 4" key="1">
    <citation type="submission" date="2018-03" db="EMBL/GenBank/DDBJ databases">
        <title>Genomic Encyclopedia of Type Strains, Phase III (KMG-III): the genomes of soil and plant-associated and newly described type strains.</title>
        <authorList>
            <person name="Whitman W."/>
        </authorList>
    </citation>
    <scope>NUCLEOTIDE SEQUENCE [LARGE SCALE GENOMIC DNA]</scope>
    <source>
        <strain evidence="3 4">CGMCC 1.12700</strain>
    </source>
</reference>
<proteinExistence type="predicted"/>
<protein>
    <recommendedName>
        <fullName evidence="5">CcmD family protein</fullName>
    </recommendedName>
</protein>
<keyword evidence="4" id="KW-1185">Reference proteome</keyword>
<evidence type="ECO:0000256" key="2">
    <source>
        <dbReference type="SAM" id="SignalP"/>
    </source>
</evidence>
<keyword evidence="2" id="KW-0732">Signal</keyword>
<feature type="signal peptide" evidence="2">
    <location>
        <begin position="1"/>
        <end position="29"/>
    </location>
</feature>
<keyword evidence="1" id="KW-0812">Transmembrane</keyword>
<dbReference type="Proteomes" id="UP000240572">
    <property type="component" value="Unassembled WGS sequence"/>
</dbReference>
<gene>
    <name evidence="3" type="ORF">B0I18_102320</name>
</gene>
<keyword evidence="1" id="KW-1133">Transmembrane helix</keyword>
<evidence type="ECO:0000313" key="3">
    <source>
        <dbReference type="EMBL" id="PSK93350.1"/>
    </source>
</evidence>
<dbReference type="EMBL" id="PYGD01000002">
    <property type="protein sequence ID" value="PSK93350.1"/>
    <property type="molecule type" value="Genomic_DNA"/>
</dbReference>
<evidence type="ECO:0000256" key="1">
    <source>
        <dbReference type="SAM" id="Phobius"/>
    </source>
</evidence>
<evidence type="ECO:0008006" key="5">
    <source>
        <dbReference type="Google" id="ProtNLM"/>
    </source>
</evidence>
<dbReference type="Pfam" id="PF20077">
    <property type="entry name" value="CcmD_alt"/>
    <property type="match status" value="1"/>
</dbReference>
<keyword evidence="1" id="KW-0472">Membrane</keyword>
<organism evidence="3 4">
    <name type="scientific">Taibaiella chishuiensis</name>
    <dbReference type="NCBI Taxonomy" id="1434707"/>
    <lineage>
        <taxon>Bacteria</taxon>
        <taxon>Pseudomonadati</taxon>
        <taxon>Bacteroidota</taxon>
        <taxon>Chitinophagia</taxon>
        <taxon>Chitinophagales</taxon>
        <taxon>Chitinophagaceae</taxon>
        <taxon>Taibaiella</taxon>
    </lineage>
</organism>
<feature type="transmembrane region" description="Helical" evidence="1">
    <location>
        <begin position="45"/>
        <end position="66"/>
    </location>
</feature>
<feature type="chain" id="PRO_5015134361" description="CcmD family protein" evidence="2">
    <location>
        <begin position="30"/>
        <end position="79"/>
    </location>
</feature>
<accession>A0A2P8D7Z0</accession>
<name>A0A2P8D7Z0_9BACT</name>
<sequence>MKIMHKMAALLKSKYLLTLALFLPFISRAQDAAPMAETFRSNGKIYVVVLVICTIFAGIILFLVNLERKIKKLEKNQPK</sequence>